<dbReference type="EC" id="3.4.21.105" evidence="10"/>
<evidence type="ECO:0000313" key="13">
    <source>
        <dbReference type="EMBL" id="KAH7363058.1"/>
    </source>
</evidence>
<keyword evidence="4 10" id="KW-0645">Protease</keyword>
<dbReference type="GO" id="GO:0004252">
    <property type="term" value="F:serine-type endopeptidase activity"/>
    <property type="evidence" value="ECO:0007669"/>
    <property type="project" value="InterPro"/>
</dbReference>
<dbReference type="InterPro" id="IPR002610">
    <property type="entry name" value="Peptidase_S54_rhomboid-like"/>
</dbReference>
<keyword evidence="6 10" id="KW-0378">Hydrolase</keyword>
<evidence type="ECO:0000256" key="10">
    <source>
        <dbReference type="RuleBase" id="RU362115"/>
    </source>
</evidence>
<keyword evidence="5 10" id="KW-0812">Transmembrane</keyword>
<evidence type="ECO:0000313" key="14">
    <source>
        <dbReference type="Proteomes" id="UP000813385"/>
    </source>
</evidence>
<comment type="caution">
    <text evidence="13">The sequence shown here is derived from an EMBL/GenBank/DDBJ whole genome shotgun (WGS) entry which is preliminary data.</text>
</comment>
<accession>A0A8K0X532</accession>
<dbReference type="InterPro" id="IPR022764">
    <property type="entry name" value="Peptidase_S54_rhomboid_dom"/>
</dbReference>
<keyword evidence="9 10" id="KW-0472">Membrane</keyword>
<evidence type="ECO:0000256" key="11">
    <source>
        <dbReference type="SAM" id="MobiDB-lite"/>
    </source>
</evidence>
<dbReference type="GO" id="GO:0016020">
    <property type="term" value="C:membrane"/>
    <property type="evidence" value="ECO:0007669"/>
    <property type="project" value="UniProtKB-SubCell"/>
</dbReference>
<gene>
    <name evidence="13" type="ORF">B0T11DRAFT_90697</name>
</gene>
<dbReference type="AlphaFoldDB" id="A0A8K0X532"/>
<evidence type="ECO:0000256" key="7">
    <source>
        <dbReference type="ARBA" id="ARBA00022825"/>
    </source>
</evidence>
<feature type="transmembrane region" description="Helical" evidence="10">
    <location>
        <begin position="204"/>
        <end position="222"/>
    </location>
</feature>
<evidence type="ECO:0000256" key="4">
    <source>
        <dbReference type="ARBA" id="ARBA00022670"/>
    </source>
</evidence>
<evidence type="ECO:0000256" key="5">
    <source>
        <dbReference type="ARBA" id="ARBA00022692"/>
    </source>
</evidence>
<dbReference type="Pfam" id="PF01694">
    <property type="entry name" value="Rhomboid"/>
    <property type="match status" value="1"/>
</dbReference>
<dbReference type="InterPro" id="IPR035952">
    <property type="entry name" value="Rhomboid-like_sf"/>
</dbReference>
<evidence type="ECO:0000259" key="12">
    <source>
        <dbReference type="Pfam" id="PF01694"/>
    </source>
</evidence>
<dbReference type="SUPFAM" id="SSF144091">
    <property type="entry name" value="Rhomboid-like"/>
    <property type="match status" value="1"/>
</dbReference>
<comment type="subcellular location">
    <subcellularLocation>
        <location evidence="2 10">Membrane</location>
        <topology evidence="2 10">Multi-pass membrane protein</topology>
    </subcellularLocation>
</comment>
<keyword evidence="7 10" id="KW-0720">Serine protease</keyword>
<comment type="catalytic activity">
    <reaction evidence="1 10">
        <text>Cleaves type-1 transmembrane domains using a catalytic dyad composed of serine and histidine that are contributed by different transmembrane domains.</text>
        <dbReference type="EC" id="3.4.21.105"/>
    </reaction>
</comment>
<proteinExistence type="inferred from homology"/>
<keyword evidence="8 10" id="KW-1133">Transmembrane helix</keyword>
<feature type="transmembrane region" description="Helical" evidence="10">
    <location>
        <begin position="409"/>
        <end position="425"/>
    </location>
</feature>
<evidence type="ECO:0000256" key="2">
    <source>
        <dbReference type="ARBA" id="ARBA00004141"/>
    </source>
</evidence>
<dbReference type="Proteomes" id="UP000813385">
    <property type="component" value="Unassembled WGS sequence"/>
</dbReference>
<feature type="transmembrane region" description="Helical" evidence="10">
    <location>
        <begin position="497"/>
        <end position="519"/>
    </location>
</feature>
<evidence type="ECO:0000256" key="8">
    <source>
        <dbReference type="ARBA" id="ARBA00022989"/>
    </source>
</evidence>
<dbReference type="OrthoDB" id="2146116at2759"/>
<dbReference type="GO" id="GO:0006508">
    <property type="term" value="P:proteolysis"/>
    <property type="evidence" value="ECO:0007669"/>
    <property type="project" value="UniProtKB-KW"/>
</dbReference>
<protein>
    <recommendedName>
        <fullName evidence="10">Rhomboid-type serine protease</fullName>
        <ecNumber evidence="10">3.4.21.105</ecNumber>
    </recommendedName>
</protein>
<feature type="transmembrane region" description="Helical" evidence="10">
    <location>
        <begin position="347"/>
        <end position="367"/>
    </location>
</feature>
<dbReference type="PANTHER" id="PTHR22936:SF69">
    <property type="entry name" value="RHOMBOID-LIKE PROTEIN"/>
    <property type="match status" value="1"/>
</dbReference>
<evidence type="ECO:0000256" key="3">
    <source>
        <dbReference type="ARBA" id="ARBA00009045"/>
    </source>
</evidence>
<dbReference type="EMBL" id="JAGPXD010000003">
    <property type="protein sequence ID" value="KAH7363058.1"/>
    <property type="molecule type" value="Genomic_DNA"/>
</dbReference>
<sequence>MASNDFYYGNRPPSANPSQQQQTAYYGGGYAPSIASTPAPPYSASPVGGAPGTRPPQRADTVSPFDTVFDDPAHPTDSTQDGFRHANLNDNTNAHSNMHYNNYNAYGTPAPAGPYGQDTSYYGGGQAVSPVSSRPPQAHFGGDDIPLQAQSSTAALNQQKDVEVNDHVYDAQGAAAGGRGAKKSRKVALGQLGMFGADKQRIPWVCYIFTIAQIATFIGIIVKNANLTGSPIMVKPSFNPMIGPSFYVLINSGARYAPCMHTLPQLQITPSPTWPCPNVTSSDPTDPSYQCTLGELCGFGGVPDPNVGEPNQWFRFILPMFLHAGLIHLAINMLVQLTLGKDMERAIGSLRFLLVYVSAGIFGNILGGNFAGSGEASTGASGALFGIIALTLLDLLYSWKDRRNPVKDLMFIFLDIVICFVLGLLPGLDNFAHIGGFLMGLGLGVCVLHSPNSLRRRIGNDTSYTTVNADAQGGFGSFFKSPAGFFKGRKPLWWAWWLVRVAALVAVISVFIALLHNFYTTRNTCSWCKYLSCLVRLATLVKNLISKLTCKSQPVNGWCELGELNLKTTTT</sequence>
<comment type="similarity">
    <text evidence="3 10">Belongs to the peptidase S54 family.</text>
</comment>
<dbReference type="Gene3D" id="1.20.1540.10">
    <property type="entry name" value="Rhomboid-like"/>
    <property type="match status" value="1"/>
</dbReference>
<keyword evidence="14" id="KW-1185">Reference proteome</keyword>
<comment type="caution">
    <text evidence="10">Lacks conserved residue(s) required for the propagation of feature annotation.</text>
</comment>
<feature type="transmembrane region" description="Helical" evidence="10">
    <location>
        <begin position="379"/>
        <end position="397"/>
    </location>
</feature>
<feature type="region of interest" description="Disordered" evidence="11">
    <location>
        <begin position="1"/>
        <end position="82"/>
    </location>
</feature>
<evidence type="ECO:0000256" key="1">
    <source>
        <dbReference type="ARBA" id="ARBA00000156"/>
    </source>
</evidence>
<evidence type="ECO:0000256" key="6">
    <source>
        <dbReference type="ARBA" id="ARBA00022801"/>
    </source>
</evidence>
<comment type="function">
    <text evidence="10">Serine protease involved in intramembrane proteolysis.</text>
</comment>
<feature type="transmembrane region" description="Helical" evidence="10">
    <location>
        <begin position="313"/>
        <end position="335"/>
    </location>
</feature>
<name>A0A8K0X532_9PEZI</name>
<organism evidence="13 14">
    <name type="scientific">Plectosphaerella cucumerina</name>
    <dbReference type="NCBI Taxonomy" id="40658"/>
    <lineage>
        <taxon>Eukaryota</taxon>
        <taxon>Fungi</taxon>
        <taxon>Dikarya</taxon>
        <taxon>Ascomycota</taxon>
        <taxon>Pezizomycotina</taxon>
        <taxon>Sordariomycetes</taxon>
        <taxon>Hypocreomycetidae</taxon>
        <taxon>Glomerellales</taxon>
        <taxon>Plectosphaerellaceae</taxon>
        <taxon>Plectosphaerella</taxon>
    </lineage>
</organism>
<reference evidence="13" key="1">
    <citation type="journal article" date="2021" name="Nat. Commun.">
        <title>Genetic determinants of endophytism in the Arabidopsis root mycobiome.</title>
        <authorList>
            <person name="Mesny F."/>
            <person name="Miyauchi S."/>
            <person name="Thiergart T."/>
            <person name="Pickel B."/>
            <person name="Atanasova L."/>
            <person name="Karlsson M."/>
            <person name="Huettel B."/>
            <person name="Barry K.W."/>
            <person name="Haridas S."/>
            <person name="Chen C."/>
            <person name="Bauer D."/>
            <person name="Andreopoulos W."/>
            <person name="Pangilinan J."/>
            <person name="LaButti K."/>
            <person name="Riley R."/>
            <person name="Lipzen A."/>
            <person name="Clum A."/>
            <person name="Drula E."/>
            <person name="Henrissat B."/>
            <person name="Kohler A."/>
            <person name="Grigoriev I.V."/>
            <person name="Martin F.M."/>
            <person name="Hacquard S."/>
        </authorList>
    </citation>
    <scope>NUCLEOTIDE SEQUENCE</scope>
    <source>
        <strain evidence="13">MPI-CAGE-AT-0016</strain>
    </source>
</reference>
<feature type="compositionally biased region" description="Low complexity" evidence="11">
    <location>
        <begin position="19"/>
        <end position="37"/>
    </location>
</feature>
<dbReference type="PANTHER" id="PTHR22936">
    <property type="entry name" value="RHOMBOID-RELATED"/>
    <property type="match status" value="1"/>
</dbReference>
<feature type="domain" description="Peptidase S54 rhomboid" evidence="12">
    <location>
        <begin position="311"/>
        <end position="448"/>
    </location>
</feature>
<evidence type="ECO:0000256" key="9">
    <source>
        <dbReference type="ARBA" id="ARBA00023136"/>
    </source>
</evidence>